<dbReference type="InterPro" id="IPR004895">
    <property type="entry name" value="Prenylated_rab_accept_PRA1"/>
</dbReference>
<dbReference type="EMBL" id="AEOI02000007">
    <property type="protein sequence ID" value="ESW99626.1"/>
    <property type="molecule type" value="Genomic_DNA"/>
</dbReference>
<dbReference type="GO" id="GO:0005794">
    <property type="term" value="C:Golgi apparatus"/>
    <property type="evidence" value="ECO:0007669"/>
    <property type="project" value="TreeGrafter"/>
</dbReference>
<evidence type="ECO:0000256" key="4">
    <source>
        <dbReference type="ARBA" id="ARBA00023136"/>
    </source>
</evidence>
<dbReference type="OMA" id="HASIMDK"/>
<dbReference type="PANTHER" id="PTHR19317">
    <property type="entry name" value="PRENYLATED RAB ACCEPTOR 1-RELATED"/>
    <property type="match status" value="1"/>
</dbReference>
<dbReference type="Proteomes" id="UP000008673">
    <property type="component" value="Unassembled WGS sequence"/>
</dbReference>
<dbReference type="Pfam" id="PF03208">
    <property type="entry name" value="PRA1"/>
    <property type="match status" value="1"/>
</dbReference>
<dbReference type="PANTHER" id="PTHR19317:SF0">
    <property type="entry name" value="PRENYLATED RAB ACCEPTOR PROTEIN 1"/>
    <property type="match status" value="1"/>
</dbReference>
<reference evidence="6 7" key="1">
    <citation type="journal article" date="2013" name="BMC Genomics">
        <title>Genome sequence and analysis of methylotrophic yeast Hansenula polymorpha DL1.</title>
        <authorList>
            <person name="Ravin N.V."/>
            <person name="Eldarov M.A."/>
            <person name="Kadnikov V.V."/>
            <person name="Beletsky A.V."/>
            <person name="Schneider J."/>
            <person name="Mardanova E.S."/>
            <person name="Smekalova E.M."/>
            <person name="Zvereva M.I."/>
            <person name="Dontsova O.A."/>
            <person name="Mardanov A.V."/>
            <person name="Skryabin K.G."/>
        </authorList>
    </citation>
    <scope>NUCLEOTIDE SEQUENCE [LARGE SCALE GENOMIC DNA]</scope>
    <source>
        <strain evidence="7">ATCC 26012 / BCRC 20466 / JCM 22074 / NRRL Y-7560 / DL-1</strain>
    </source>
</reference>
<keyword evidence="7" id="KW-1185">Reference proteome</keyword>
<keyword evidence="4 5" id="KW-0472">Membrane</keyword>
<feature type="transmembrane region" description="Helical" evidence="5">
    <location>
        <begin position="72"/>
        <end position="103"/>
    </location>
</feature>
<evidence type="ECO:0000256" key="1">
    <source>
        <dbReference type="ARBA" id="ARBA00004141"/>
    </source>
</evidence>
<gene>
    <name evidence="6" type="ORF">HPODL_03504</name>
</gene>
<evidence type="ECO:0000256" key="5">
    <source>
        <dbReference type="RuleBase" id="RU363107"/>
    </source>
</evidence>
<name>W1QF57_OGAPD</name>
<dbReference type="STRING" id="871575.W1QF57"/>
<dbReference type="KEGG" id="opa:HPODL_03504"/>
<keyword evidence="3 5" id="KW-1133">Transmembrane helix</keyword>
<dbReference type="AlphaFoldDB" id="W1QF57"/>
<dbReference type="RefSeq" id="XP_013935298.1">
    <property type="nucleotide sequence ID" value="XM_014079823.1"/>
</dbReference>
<evidence type="ECO:0000313" key="6">
    <source>
        <dbReference type="EMBL" id="ESW99626.1"/>
    </source>
</evidence>
<keyword evidence="2 5" id="KW-0812">Transmembrane</keyword>
<dbReference type="eggNOG" id="KOG3142">
    <property type="taxonomic scope" value="Eukaryota"/>
</dbReference>
<dbReference type="HOGENOM" id="CLU_103851_1_1_1"/>
<organism evidence="6 7">
    <name type="scientific">Ogataea parapolymorpha (strain ATCC 26012 / BCRC 20466 / JCM 22074 / NRRL Y-7560 / DL-1)</name>
    <name type="common">Yeast</name>
    <name type="synonym">Hansenula polymorpha</name>
    <dbReference type="NCBI Taxonomy" id="871575"/>
    <lineage>
        <taxon>Eukaryota</taxon>
        <taxon>Fungi</taxon>
        <taxon>Dikarya</taxon>
        <taxon>Ascomycota</taxon>
        <taxon>Saccharomycotina</taxon>
        <taxon>Pichiomycetes</taxon>
        <taxon>Pichiales</taxon>
        <taxon>Pichiaceae</taxon>
        <taxon>Ogataea</taxon>
    </lineage>
</organism>
<dbReference type="GO" id="GO:0016020">
    <property type="term" value="C:membrane"/>
    <property type="evidence" value="ECO:0007669"/>
    <property type="project" value="UniProtKB-SubCell"/>
</dbReference>
<evidence type="ECO:0000313" key="7">
    <source>
        <dbReference type="Proteomes" id="UP000008673"/>
    </source>
</evidence>
<comment type="caution">
    <text evidence="6">The sequence shown here is derived from an EMBL/GenBank/DDBJ whole genome shotgun (WGS) entry which is preliminary data.</text>
</comment>
<sequence>MSSFVPAQFSSFTTNFDFDKLKTDTTSSFQSRLRSLRSPQDFFDFRRMSKPSGIFEVQQRVNFNLTYFSSNYILITGIICCYCILTNLLLFFILAADVLIVYLTQLLFKNSDELQFRGFKLSKSAIYSTLLLINLPLLFVANPFTTLIWLATASAAVVLPHAVLMEKPIDASFAEVV</sequence>
<proteinExistence type="inferred from homology"/>
<dbReference type="GeneID" id="25772943"/>
<feature type="transmembrane region" description="Helical" evidence="5">
    <location>
        <begin position="124"/>
        <end position="141"/>
    </location>
</feature>
<protein>
    <recommendedName>
        <fullName evidence="5">PRA1 family protein</fullName>
    </recommendedName>
</protein>
<evidence type="ECO:0000256" key="3">
    <source>
        <dbReference type="ARBA" id="ARBA00022989"/>
    </source>
</evidence>
<dbReference type="OrthoDB" id="63113at2759"/>
<comment type="subcellular location">
    <subcellularLocation>
        <location evidence="1 5">Membrane</location>
        <topology evidence="1 5">Multi-pass membrane protein</topology>
    </subcellularLocation>
</comment>
<evidence type="ECO:0000256" key="2">
    <source>
        <dbReference type="ARBA" id="ARBA00022692"/>
    </source>
</evidence>
<comment type="similarity">
    <text evidence="5">Belongs to the PRA1 family.</text>
</comment>
<accession>W1QF57</accession>